<dbReference type="EMBL" id="CAJOBI010171756">
    <property type="protein sequence ID" value="CAF4891961.1"/>
    <property type="molecule type" value="Genomic_DNA"/>
</dbReference>
<dbReference type="AlphaFoldDB" id="A0A8S3CH23"/>
<name>A0A8S3CH23_9BILA</name>
<comment type="caution">
    <text evidence="1">The sequence shown here is derived from an EMBL/GenBank/DDBJ whole genome shotgun (WGS) entry which is preliminary data.</text>
</comment>
<protein>
    <submittedName>
        <fullName evidence="1">Uncharacterized protein</fullName>
    </submittedName>
</protein>
<dbReference type="InterPro" id="IPR036188">
    <property type="entry name" value="FAD/NAD-bd_sf"/>
</dbReference>
<feature type="non-terminal residue" evidence="1">
    <location>
        <position position="62"/>
    </location>
</feature>
<reference evidence="1" key="1">
    <citation type="submission" date="2021-02" db="EMBL/GenBank/DDBJ databases">
        <authorList>
            <person name="Nowell W R."/>
        </authorList>
    </citation>
    <scope>NUCLEOTIDE SEQUENCE</scope>
</reference>
<evidence type="ECO:0000313" key="2">
    <source>
        <dbReference type="Proteomes" id="UP000676336"/>
    </source>
</evidence>
<dbReference type="Gene3D" id="3.50.50.60">
    <property type="entry name" value="FAD/NAD(P)-binding domain"/>
    <property type="match status" value="1"/>
</dbReference>
<sequence length="62" mass="7303">MIEAQIHYIADALLYMEEHNVQTLDIKQNVHDEFNHKLQTKLKNTVWQSGGCRSWYQDAKGN</sequence>
<organism evidence="1 2">
    <name type="scientific">Rotaria magnacalcarata</name>
    <dbReference type="NCBI Taxonomy" id="392030"/>
    <lineage>
        <taxon>Eukaryota</taxon>
        <taxon>Metazoa</taxon>
        <taxon>Spiralia</taxon>
        <taxon>Gnathifera</taxon>
        <taxon>Rotifera</taxon>
        <taxon>Eurotatoria</taxon>
        <taxon>Bdelloidea</taxon>
        <taxon>Philodinida</taxon>
        <taxon>Philodinidae</taxon>
        <taxon>Rotaria</taxon>
    </lineage>
</organism>
<accession>A0A8S3CH23</accession>
<gene>
    <name evidence="1" type="ORF">SMN809_LOCUS51316</name>
</gene>
<dbReference type="Proteomes" id="UP000676336">
    <property type="component" value="Unassembled WGS sequence"/>
</dbReference>
<proteinExistence type="predicted"/>
<evidence type="ECO:0000313" key="1">
    <source>
        <dbReference type="EMBL" id="CAF4891961.1"/>
    </source>
</evidence>